<comment type="caution">
    <text evidence="2">The sequence shown here is derived from an EMBL/GenBank/DDBJ whole genome shotgun (WGS) entry which is preliminary data.</text>
</comment>
<evidence type="ECO:0000256" key="1">
    <source>
        <dbReference type="SAM" id="MobiDB-lite"/>
    </source>
</evidence>
<evidence type="ECO:0000313" key="3">
    <source>
        <dbReference type="Proteomes" id="UP000664417"/>
    </source>
</evidence>
<feature type="compositionally biased region" description="Low complexity" evidence="1">
    <location>
        <begin position="7"/>
        <end position="19"/>
    </location>
</feature>
<proteinExistence type="predicted"/>
<feature type="region of interest" description="Disordered" evidence="1">
    <location>
        <begin position="1"/>
        <end position="26"/>
    </location>
</feature>
<reference evidence="2" key="1">
    <citation type="submission" date="2021-03" db="EMBL/GenBank/DDBJ databases">
        <authorList>
            <person name="Wang G."/>
        </authorList>
    </citation>
    <scope>NUCLEOTIDE SEQUENCE</scope>
    <source>
        <strain evidence="2">KCTC 12899</strain>
    </source>
</reference>
<dbReference type="EMBL" id="JAFREP010000015">
    <property type="protein sequence ID" value="MBO1320075.1"/>
    <property type="molecule type" value="Genomic_DNA"/>
</dbReference>
<protein>
    <submittedName>
        <fullName evidence="2">Uncharacterized protein</fullName>
    </submittedName>
</protein>
<dbReference type="Proteomes" id="UP000664417">
    <property type="component" value="Unassembled WGS sequence"/>
</dbReference>
<organism evidence="2 3">
    <name type="scientific">Acanthopleuribacter pedis</name>
    <dbReference type="NCBI Taxonomy" id="442870"/>
    <lineage>
        <taxon>Bacteria</taxon>
        <taxon>Pseudomonadati</taxon>
        <taxon>Acidobacteriota</taxon>
        <taxon>Holophagae</taxon>
        <taxon>Acanthopleuribacterales</taxon>
        <taxon>Acanthopleuribacteraceae</taxon>
        <taxon>Acanthopleuribacter</taxon>
    </lineage>
</organism>
<gene>
    <name evidence="2" type="ORF">J3U88_16490</name>
</gene>
<name>A0A8J7QH51_9BACT</name>
<dbReference type="RefSeq" id="WP_207860028.1">
    <property type="nucleotide sequence ID" value="NZ_JAFREP010000015.1"/>
</dbReference>
<sequence>MVHECSRPFFTSPFSRSSPACGATRQNPMRNAAAQPLGHALAGDMAAVKPKPSRASSLIKHADEITKTEKSKKKDFSASCNPHWAMLQAAIKAQSRSFTLT</sequence>
<dbReference type="AlphaFoldDB" id="A0A8J7QH51"/>
<keyword evidence="3" id="KW-1185">Reference proteome</keyword>
<accession>A0A8J7QH51</accession>
<evidence type="ECO:0000313" key="2">
    <source>
        <dbReference type="EMBL" id="MBO1320075.1"/>
    </source>
</evidence>